<organism evidence="1 2">
    <name type="scientific">Poecilia reticulata</name>
    <name type="common">Guppy</name>
    <name type="synonym">Acanthophacelus reticulatus</name>
    <dbReference type="NCBI Taxonomy" id="8081"/>
    <lineage>
        <taxon>Eukaryota</taxon>
        <taxon>Metazoa</taxon>
        <taxon>Chordata</taxon>
        <taxon>Craniata</taxon>
        <taxon>Vertebrata</taxon>
        <taxon>Euteleostomi</taxon>
        <taxon>Actinopterygii</taxon>
        <taxon>Neopterygii</taxon>
        <taxon>Teleostei</taxon>
        <taxon>Neoteleostei</taxon>
        <taxon>Acanthomorphata</taxon>
        <taxon>Ovalentaria</taxon>
        <taxon>Atherinomorphae</taxon>
        <taxon>Cyprinodontiformes</taxon>
        <taxon>Poeciliidae</taxon>
        <taxon>Poeciliinae</taxon>
        <taxon>Poecilia</taxon>
    </lineage>
</organism>
<name>A0A3P9QFP7_POERE</name>
<dbReference type="GO" id="GO:0005737">
    <property type="term" value="C:cytoplasm"/>
    <property type="evidence" value="ECO:0007669"/>
    <property type="project" value="TreeGrafter"/>
</dbReference>
<dbReference type="Proteomes" id="UP000242638">
    <property type="component" value="Unassembled WGS sequence"/>
</dbReference>
<dbReference type="GO" id="GO:0008284">
    <property type="term" value="P:positive regulation of cell population proliferation"/>
    <property type="evidence" value="ECO:0007669"/>
    <property type="project" value="TreeGrafter"/>
</dbReference>
<dbReference type="Ensembl" id="ENSPRET00000033328.1">
    <property type="protein sequence ID" value="ENSPREP00000032951.1"/>
    <property type="gene ID" value="ENSPREG00000022338.1"/>
</dbReference>
<dbReference type="Pfam" id="PF07400">
    <property type="entry name" value="IL11"/>
    <property type="match status" value="1"/>
</dbReference>
<reference evidence="2" key="1">
    <citation type="submission" date="2013-11" db="EMBL/GenBank/DDBJ databases">
        <title>The genomic landscape of the Guanapo guppy.</title>
        <authorList>
            <person name="Kuenstner A."/>
            <person name="Dreyer C."/>
        </authorList>
    </citation>
    <scope>NUCLEOTIDE SEQUENCE</scope>
    <source>
        <strain evidence="2">Guanapo</strain>
    </source>
</reference>
<sequence length="243" mass="28013">MTQVMCHTPSYKRELLHFVHTNTTTHTYSTHTGLRGTFVYYSRSLKMKFLPETSSFLFHLLLLTELLVRSSSLPIRSSSHCGFFGSMIHQVESLMNLSRRIHQLRTEELEHFEDAKITLDSLPDLYHTAGHLRSLKVNESLTQMYGYTQSFKLHIDWLKVAKENVSLPFQTEEGASSHLLQLSNLIEKCLHPQNKEALPSMAPNLPVVSNAFDALVYSVEISDRLKVFCGWSKRVLRFFQKHS</sequence>
<dbReference type="GO" id="GO:0005125">
    <property type="term" value="F:cytokine activity"/>
    <property type="evidence" value="ECO:0007669"/>
    <property type="project" value="TreeGrafter"/>
</dbReference>
<evidence type="ECO:0000313" key="2">
    <source>
        <dbReference type="Proteomes" id="UP000242638"/>
    </source>
</evidence>
<dbReference type="AlphaFoldDB" id="A0A3P9QFP7"/>
<dbReference type="PANTHER" id="PTHR16922:SF0">
    <property type="entry name" value="INTERLEUKIN-11"/>
    <property type="match status" value="1"/>
</dbReference>
<dbReference type="PANTHER" id="PTHR16922">
    <property type="entry name" value="INTERLEUKIN 11"/>
    <property type="match status" value="1"/>
</dbReference>
<dbReference type="InterPro" id="IPR020438">
    <property type="entry name" value="IL-11"/>
</dbReference>
<evidence type="ECO:0000313" key="1">
    <source>
        <dbReference type="Ensembl" id="ENSPREP00000032951.1"/>
    </source>
</evidence>
<dbReference type="OMA" id="MIHQVES"/>
<protein>
    <submittedName>
        <fullName evidence="1">Uncharacterized LOC103472861</fullName>
    </submittedName>
</protein>
<reference evidence="1" key="2">
    <citation type="submission" date="2025-08" db="UniProtKB">
        <authorList>
            <consortium name="Ensembl"/>
        </authorList>
    </citation>
    <scope>IDENTIFICATION</scope>
    <source>
        <strain evidence="1">Guanapo</strain>
    </source>
</reference>
<reference evidence="1" key="3">
    <citation type="submission" date="2025-09" db="UniProtKB">
        <authorList>
            <consortium name="Ensembl"/>
        </authorList>
    </citation>
    <scope>IDENTIFICATION</scope>
    <source>
        <strain evidence="1">Guanapo</strain>
    </source>
</reference>
<dbReference type="SUPFAM" id="SSF47266">
    <property type="entry name" value="4-helical cytokines"/>
    <property type="match status" value="1"/>
</dbReference>
<accession>A0A3P9QFP7</accession>
<keyword evidence="2" id="KW-1185">Reference proteome</keyword>
<dbReference type="GO" id="GO:0043410">
    <property type="term" value="P:positive regulation of MAPK cascade"/>
    <property type="evidence" value="ECO:0007669"/>
    <property type="project" value="TreeGrafter"/>
</dbReference>
<proteinExistence type="predicted"/>
<dbReference type="InterPro" id="IPR009079">
    <property type="entry name" value="4_helix_cytokine-like_core"/>
</dbReference>
<dbReference type="GO" id="GO:0008083">
    <property type="term" value="F:growth factor activity"/>
    <property type="evidence" value="ECO:0007669"/>
    <property type="project" value="TreeGrafter"/>
</dbReference>
<dbReference type="GeneTree" id="ENSGT00390000007165"/>
<dbReference type="Gene3D" id="1.20.1250.10">
    <property type="match status" value="1"/>
</dbReference>